<name>C0GE96_DETAL</name>
<evidence type="ECO:0000256" key="1">
    <source>
        <dbReference type="SAM" id="Phobius"/>
    </source>
</evidence>
<reference evidence="2 3" key="1">
    <citation type="submission" date="2009-02" db="EMBL/GenBank/DDBJ databases">
        <title>Sequencing of the draft genome and assembly of Dethiobacter alkaliphilus AHT 1.</title>
        <authorList>
            <consortium name="US DOE Joint Genome Institute (JGI-PGF)"/>
            <person name="Lucas S."/>
            <person name="Copeland A."/>
            <person name="Lapidus A."/>
            <person name="Glavina del Rio T."/>
            <person name="Dalin E."/>
            <person name="Tice H."/>
            <person name="Bruce D."/>
            <person name="Goodwin L."/>
            <person name="Pitluck S."/>
            <person name="Larimer F."/>
            <person name="Land M.L."/>
            <person name="Hauser L."/>
            <person name="Muyzer G."/>
        </authorList>
    </citation>
    <scope>NUCLEOTIDE SEQUENCE [LARGE SCALE GENOMIC DNA]</scope>
    <source>
        <strain evidence="2 3">AHT 1</strain>
    </source>
</reference>
<protein>
    <submittedName>
        <fullName evidence="2">Uncharacterized protein</fullName>
    </submittedName>
</protein>
<dbReference type="RefSeq" id="WP_008515110.1">
    <property type="nucleotide sequence ID" value="NZ_ACJM01000003.1"/>
</dbReference>
<dbReference type="AlphaFoldDB" id="C0GE96"/>
<feature type="transmembrane region" description="Helical" evidence="1">
    <location>
        <begin position="61"/>
        <end position="86"/>
    </location>
</feature>
<dbReference type="EMBL" id="ACJM01000003">
    <property type="protein sequence ID" value="EEG78390.1"/>
    <property type="molecule type" value="Genomic_DNA"/>
</dbReference>
<feature type="transmembrane region" description="Helical" evidence="1">
    <location>
        <begin position="251"/>
        <end position="273"/>
    </location>
</feature>
<feature type="transmembrane region" description="Helical" evidence="1">
    <location>
        <begin position="355"/>
        <end position="377"/>
    </location>
</feature>
<dbReference type="STRING" id="555088.DealDRAFT_0805"/>
<evidence type="ECO:0000313" key="3">
    <source>
        <dbReference type="Proteomes" id="UP000006443"/>
    </source>
</evidence>
<dbReference type="eggNOG" id="COG3559">
    <property type="taxonomic scope" value="Bacteria"/>
</dbReference>
<keyword evidence="1" id="KW-1133">Transmembrane helix</keyword>
<proteinExistence type="predicted"/>
<feature type="transmembrane region" description="Helical" evidence="1">
    <location>
        <begin position="325"/>
        <end position="343"/>
    </location>
</feature>
<feature type="transmembrane region" description="Helical" evidence="1">
    <location>
        <begin position="18"/>
        <end position="41"/>
    </location>
</feature>
<gene>
    <name evidence="2" type="ORF">DealDRAFT_0805</name>
</gene>
<feature type="transmembrane region" description="Helical" evidence="1">
    <location>
        <begin position="107"/>
        <end position="135"/>
    </location>
</feature>
<dbReference type="OrthoDB" id="2486287at2"/>
<sequence length="691" mass="77554">MTSEISYNKGILKHSFMVAVKACLVPSFISFILLFVASILANPLLSVPVGLRDYVFVLLGMPPAIITGIIIFSSAVLALMAFKFIYEKNAVNVFFSLGLTRKQLYATRYLAGIMMSVLPIILVLLITYIGNIIIFGSSTELTTAVSYLLLGYITVSVLSFTISSLAYILTGTLAEGGLLALYSLSGITLLMLGLNYLMKLFLFGNIYGEFERIGEELVHATAAINPLLFFLKDAFTYDALSIDRATGTHEALPAINVTTVISWLIVAVLLAILAQKLFEDRKAEITQKAGTNNLACFICTLIPTFFFFALIVSVTDPLVNRGASLLLATIGGVIIYVLHAQFFAHYPFRSNVLKLPAVLGICLLAIVILSTGGLGFANRIPAAEDIENVHITYVGYPHSQPYLEPDGTPPTEANWFEEFRPQYTSESDIRKVLDIHQAIIEYGKRPVNMETTVHSPEDYTIESEIIIIYTLKNGRELIRYYQATSLGNLLEMLSLDETDYMKPRIANVYQRLQSIDSDIYITDIFGADSFNYEHDEVTRSRLLTTLNADNANLTPEQRYFPTKPALGVIDFSGYKVFITEDYTETISFLEEENLLKHFEFEGEIDYLTIERYFINPFDYHHYFQANSTNYNPNNPRRITNEQEQTEILNNIRTNYFAVATGGYIVGVHIEDEAPVYMFLPEEDAPEFVKNL</sequence>
<keyword evidence="1" id="KW-0812">Transmembrane</keyword>
<comment type="caution">
    <text evidence="2">The sequence shown here is derived from an EMBL/GenBank/DDBJ whole genome shotgun (WGS) entry which is preliminary data.</text>
</comment>
<feature type="transmembrane region" description="Helical" evidence="1">
    <location>
        <begin position="147"/>
        <end position="169"/>
    </location>
</feature>
<feature type="transmembrane region" description="Helical" evidence="1">
    <location>
        <begin position="176"/>
        <end position="198"/>
    </location>
</feature>
<keyword evidence="3" id="KW-1185">Reference proteome</keyword>
<keyword evidence="1" id="KW-0472">Membrane</keyword>
<dbReference type="Proteomes" id="UP000006443">
    <property type="component" value="Unassembled WGS sequence"/>
</dbReference>
<evidence type="ECO:0000313" key="2">
    <source>
        <dbReference type="EMBL" id="EEG78390.1"/>
    </source>
</evidence>
<organism evidence="2 3">
    <name type="scientific">Dethiobacter alkaliphilus AHT 1</name>
    <dbReference type="NCBI Taxonomy" id="555088"/>
    <lineage>
        <taxon>Bacteria</taxon>
        <taxon>Bacillati</taxon>
        <taxon>Bacillota</taxon>
        <taxon>Dethiobacteria</taxon>
        <taxon>Dethiobacterales</taxon>
        <taxon>Dethiobacteraceae</taxon>
        <taxon>Dethiobacter</taxon>
    </lineage>
</organism>
<feature type="transmembrane region" description="Helical" evidence="1">
    <location>
        <begin position="294"/>
        <end position="313"/>
    </location>
</feature>
<accession>C0GE96</accession>